<protein>
    <recommendedName>
        <fullName evidence="1">ABC transporter domain-containing protein</fullName>
    </recommendedName>
</protein>
<evidence type="ECO:0000313" key="3">
    <source>
        <dbReference type="Proteomes" id="UP001500305"/>
    </source>
</evidence>
<dbReference type="PANTHER" id="PTHR43514">
    <property type="entry name" value="ABC TRANSPORTER I FAMILY MEMBER 10"/>
    <property type="match status" value="1"/>
</dbReference>
<dbReference type="Gene3D" id="3.40.50.300">
    <property type="entry name" value="P-loop containing nucleotide triphosphate hydrolases"/>
    <property type="match status" value="1"/>
</dbReference>
<dbReference type="Pfam" id="PF00005">
    <property type="entry name" value="ABC_tran"/>
    <property type="match status" value="1"/>
</dbReference>
<name>A0ABN3EIM4_9ACTN</name>
<dbReference type="InterPro" id="IPR050334">
    <property type="entry name" value="Molybdenum_import_ModC"/>
</dbReference>
<gene>
    <name evidence="2" type="ORF">GCM10010430_50440</name>
</gene>
<evidence type="ECO:0000313" key="2">
    <source>
        <dbReference type="EMBL" id="GAA2260282.1"/>
    </source>
</evidence>
<comment type="caution">
    <text evidence="2">The sequence shown here is derived from an EMBL/GenBank/DDBJ whole genome shotgun (WGS) entry which is preliminary data.</text>
</comment>
<sequence length="106" mass="11534">MGRKLNRRRDADFARERLVGAGTPLGEPVGTLSGGQRAQVALALALAERPRLVLIDEPIAALDPLARHEFMRPLMGGPANRTGGEQDPTFRYQASDDVEMLALSLR</sequence>
<dbReference type="Proteomes" id="UP001500305">
    <property type="component" value="Unassembled WGS sequence"/>
</dbReference>
<organism evidence="2 3">
    <name type="scientific">Kitasatospora cystarginea</name>
    <dbReference type="NCBI Taxonomy" id="58350"/>
    <lineage>
        <taxon>Bacteria</taxon>
        <taxon>Bacillati</taxon>
        <taxon>Actinomycetota</taxon>
        <taxon>Actinomycetes</taxon>
        <taxon>Kitasatosporales</taxon>
        <taxon>Streptomycetaceae</taxon>
        <taxon>Kitasatospora</taxon>
    </lineage>
</organism>
<proteinExistence type="predicted"/>
<accession>A0ABN3EIM4</accession>
<dbReference type="SUPFAM" id="SSF52540">
    <property type="entry name" value="P-loop containing nucleoside triphosphate hydrolases"/>
    <property type="match status" value="1"/>
</dbReference>
<dbReference type="InterPro" id="IPR027417">
    <property type="entry name" value="P-loop_NTPase"/>
</dbReference>
<dbReference type="InterPro" id="IPR003439">
    <property type="entry name" value="ABC_transporter-like_ATP-bd"/>
</dbReference>
<keyword evidence="3" id="KW-1185">Reference proteome</keyword>
<evidence type="ECO:0000259" key="1">
    <source>
        <dbReference type="Pfam" id="PF00005"/>
    </source>
</evidence>
<dbReference type="EMBL" id="BAAATR010000025">
    <property type="protein sequence ID" value="GAA2260282.1"/>
    <property type="molecule type" value="Genomic_DNA"/>
</dbReference>
<reference evidence="2 3" key="1">
    <citation type="journal article" date="2019" name="Int. J. Syst. Evol. Microbiol.">
        <title>The Global Catalogue of Microorganisms (GCM) 10K type strain sequencing project: providing services to taxonomists for standard genome sequencing and annotation.</title>
        <authorList>
            <consortium name="The Broad Institute Genomics Platform"/>
            <consortium name="The Broad Institute Genome Sequencing Center for Infectious Disease"/>
            <person name="Wu L."/>
            <person name="Ma J."/>
        </authorList>
    </citation>
    <scope>NUCLEOTIDE SEQUENCE [LARGE SCALE GENOMIC DNA]</scope>
    <source>
        <strain evidence="2 3">JCM 7356</strain>
    </source>
</reference>
<dbReference type="PANTHER" id="PTHR43514:SF4">
    <property type="entry name" value="ABC TRANSPORTER I FAMILY MEMBER 10"/>
    <property type="match status" value="1"/>
</dbReference>
<feature type="domain" description="ABC transporter" evidence="1">
    <location>
        <begin position="21"/>
        <end position="60"/>
    </location>
</feature>